<name>A0A9K3LT59_9STRA</name>
<gene>
    <name evidence="6" type="ORF">IV203_030171</name>
</gene>
<evidence type="ECO:0000256" key="2">
    <source>
        <dbReference type="ARBA" id="ARBA00006190"/>
    </source>
</evidence>
<evidence type="ECO:0000256" key="4">
    <source>
        <dbReference type="SAM" id="Coils"/>
    </source>
</evidence>
<dbReference type="EMBL" id="JAGRRH010000007">
    <property type="protein sequence ID" value="KAG7367500.1"/>
    <property type="molecule type" value="Genomic_DNA"/>
</dbReference>
<feature type="compositionally biased region" description="Polar residues" evidence="5">
    <location>
        <begin position="288"/>
        <end position="298"/>
    </location>
</feature>
<sequence length="651" mass="73335">MSSSSSTSPSPSASRRQALKTADACNQLRVLDNYPLHKYMDIADRLLERFQTAIDQRHLDDAYVYGHRFALFAVERLPQHQEWKRSQNHNNNNNNGVPSVDAKRKKRLNAQVEKVLSMMEVVVQRMDAEELIKERQRRKQLEEEEALERDRVDSQRRKEKEQRDALEEERQKFLSDQKKIDLENKKKHIEQSAMAKLYALNAAASVNTKSKAAATATTTTITAPKTTTKTTTTTTTQKGADATRVTPVHATKQPQAITTTNSNERKEKPVASFRQASVRNDKSDKSNSVHTSQPTKTAENMRHPKKKSTSSSRPNEPKESKVAKNVKPTPQPKAETPAPDLHQNSKAHSNHTDDAKSHVTTKTKKKDNKPTSASVVVAINTDETDQILQTTDSHKQQQMIPDQQVNKVEDTMTNTTSTRKIGTVVLSEKRPGEIETQLRDNEPSSDLDTNLGKPIILSPWSTKEQRTIELLQKNIEVQERRLEDIEENQIPYLLSAAKQHLKENNKKEALKCVAHKKRLEQQVDVIKGAIFNMETQMFMLENAMEDRHVKRALDEAASALSGLQQAIGDPDATRIDLTNMNMNLSTEDVTLDDTDEELMEELEDWVAPNKRGKGRPEENENISILSLPSVPSTTPLPNGSVRQILSAVLGS</sequence>
<proteinExistence type="inferred from homology"/>
<feature type="coiled-coil region" evidence="4">
    <location>
        <begin position="461"/>
        <end position="488"/>
    </location>
</feature>
<evidence type="ECO:0000256" key="1">
    <source>
        <dbReference type="ARBA" id="ARBA00004177"/>
    </source>
</evidence>
<dbReference type="GO" id="GO:0005771">
    <property type="term" value="C:multivesicular body"/>
    <property type="evidence" value="ECO:0007669"/>
    <property type="project" value="TreeGrafter"/>
</dbReference>
<evidence type="ECO:0000256" key="5">
    <source>
        <dbReference type="SAM" id="MobiDB-lite"/>
    </source>
</evidence>
<evidence type="ECO:0000256" key="3">
    <source>
        <dbReference type="ARBA" id="ARBA00022753"/>
    </source>
</evidence>
<dbReference type="GO" id="GO:0009898">
    <property type="term" value="C:cytoplasmic side of plasma membrane"/>
    <property type="evidence" value="ECO:0007669"/>
    <property type="project" value="TreeGrafter"/>
</dbReference>
<dbReference type="GO" id="GO:0006900">
    <property type="term" value="P:vesicle budding from membrane"/>
    <property type="evidence" value="ECO:0007669"/>
    <property type="project" value="TreeGrafter"/>
</dbReference>
<dbReference type="OrthoDB" id="48086at2759"/>
<dbReference type="Pfam" id="PF03357">
    <property type="entry name" value="Snf7"/>
    <property type="match status" value="1"/>
</dbReference>
<feature type="region of interest" description="Disordered" evidence="5">
    <location>
        <begin position="82"/>
        <end position="105"/>
    </location>
</feature>
<comment type="similarity">
    <text evidence="2">Belongs to the SNF7 family.</text>
</comment>
<dbReference type="PANTHER" id="PTHR22761:SF10">
    <property type="entry name" value="GH13992P"/>
    <property type="match status" value="1"/>
</dbReference>
<keyword evidence="3" id="KW-0967">Endosome</keyword>
<organism evidence="6 7">
    <name type="scientific">Nitzschia inconspicua</name>
    <dbReference type="NCBI Taxonomy" id="303405"/>
    <lineage>
        <taxon>Eukaryota</taxon>
        <taxon>Sar</taxon>
        <taxon>Stramenopiles</taxon>
        <taxon>Ochrophyta</taxon>
        <taxon>Bacillariophyta</taxon>
        <taxon>Bacillariophyceae</taxon>
        <taxon>Bacillariophycidae</taxon>
        <taxon>Bacillariales</taxon>
        <taxon>Bacillariaceae</taxon>
        <taxon>Nitzschia</taxon>
    </lineage>
</organism>
<protein>
    <submittedName>
        <fullName evidence="6">Snf7 family protein</fullName>
    </submittedName>
</protein>
<feature type="compositionally biased region" description="Basic and acidic residues" evidence="5">
    <location>
        <begin position="148"/>
        <end position="170"/>
    </location>
</feature>
<dbReference type="PANTHER" id="PTHR22761">
    <property type="entry name" value="CHARGED MULTIVESICULAR BODY PROTEIN"/>
    <property type="match status" value="1"/>
</dbReference>
<comment type="subcellular location">
    <subcellularLocation>
        <location evidence="1">Endosome</location>
    </subcellularLocation>
</comment>
<dbReference type="GO" id="GO:0000815">
    <property type="term" value="C:ESCRT III complex"/>
    <property type="evidence" value="ECO:0007669"/>
    <property type="project" value="TreeGrafter"/>
</dbReference>
<feature type="region of interest" description="Disordered" evidence="5">
    <location>
        <begin position="227"/>
        <end position="373"/>
    </location>
</feature>
<dbReference type="Proteomes" id="UP000693970">
    <property type="component" value="Unassembled WGS sequence"/>
</dbReference>
<feature type="compositionally biased region" description="Low complexity" evidence="5">
    <location>
        <begin position="227"/>
        <end position="243"/>
    </location>
</feature>
<reference evidence="6" key="1">
    <citation type="journal article" date="2021" name="Sci. Rep.">
        <title>Diploid genomic architecture of Nitzschia inconspicua, an elite biomass production diatom.</title>
        <authorList>
            <person name="Oliver A."/>
            <person name="Podell S."/>
            <person name="Pinowska A."/>
            <person name="Traller J.C."/>
            <person name="Smith S.R."/>
            <person name="McClure R."/>
            <person name="Beliaev A."/>
            <person name="Bohutskyi P."/>
            <person name="Hill E.A."/>
            <person name="Rabines A."/>
            <person name="Zheng H."/>
            <person name="Allen L.Z."/>
            <person name="Kuo A."/>
            <person name="Grigoriev I.V."/>
            <person name="Allen A.E."/>
            <person name="Hazlebeck D."/>
            <person name="Allen E.E."/>
        </authorList>
    </citation>
    <scope>NUCLEOTIDE SEQUENCE</scope>
    <source>
        <strain evidence="6">Hildebrandi</strain>
    </source>
</reference>
<feature type="compositionally biased region" description="Polar residues" evidence="5">
    <location>
        <begin position="252"/>
        <end position="262"/>
    </location>
</feature>
<dbReference type="AlphaFoldDB" id="A0A9K3LT59"/>
<evidence type="ECO:0000313" key="7">
    <source>
        <dbReference type="Proteomes" id="UP000693970"/>
    </source>
</evidence>
<comment type="caution">
    <text evidence="6">The sequence shown here is derived from an EMBL/GenBank/DDBJ whole genome shotgun (WGS) entry which is preliminary data.</text>
</comment>
<keyword evidence="7" id="KW-1185">Reference proteome</keyword>
<dbReference type="GO" id="GO:0032511">
    <property type="term" value="P:late endosome to vacuole transport via multivesicular body sorting pathway"/>
    <property type="evidence" value="ECO:0007669"/>
    <property type="project" value="TreeGrafter"/>
</dbReference>
<feature type="region of interest" description="Disordered" evidence="5">
    <location>
        <begin position="135"/>
        <end position="170"/>
    </location>
</feature>
<evidence type="ECO:0000313" key="6">
    <source>
        <dbReference type="EMBL" id="KAG7367500.1"/>
    </source>
</evidence>
<reference evidence="6" key="2">
    <citation type="submission" date="2021-04" db="EMBL/GenBank/DDBJ databases">
        <authorList>
            <person name="Podell S."/>
        </authorList>
    </citation>
    <scope>NUCLEOTIDE SEQUENCE</scope>
    <source>
        <strain evidence="6">Hildebrandi</strain>
    </source>
</reference>
<keyword evidence="4" id="KW-0175">Coiled coil</keyword>
<dbReference type="InterPro" id="IPR005024">
    <property type="entry name" value="Snf7_fam"/>
</dbReference>
<accession>A0A9K3LT59</accession>